<feature type="compositionally biased region" description="Basic and acidic residues" evidence="1">
    <location>
        <begin position="1"/>
        <end position="10"/>
    </location>
</feature>
<feature type="region of interest" description="Disordered" evidence="1">
    <location>
        <begin position="1"/>
        <end position="27"/>
    </location>
</feature>
<dbReference type="STRING" id="1354303.M917_0807"/>
<sequence length="97" mass="10530">MANRSNDKINSRSHAATEDVATAKADAQLNADNEQGCEGQFSLSGDTRLTAGSNIKMTGFDRFDGKYRIKQATHSISRSNGYTTSVDFTKIDNVATH</sequence>
<proteinExistence type="predicted"/>
<dbReference type="PATRIC" id="fig|1354303.4.peg.794"/>
<evidence type="ECO:0000313" key="3">
    <source>
        <dbReference type="Proteomes" id="UP000016761"/>
    </source>
</evidence>
<reference evidence="2 3" key="1">
    <citation type="journal article" date="2013" name="Genome Announc.">
        <title>Draft Genome Sequence of Psychrobacter aquaticus Strain CMS 56T, Isolated from a Cyanobacterial Mat Sample Collected from Water Bodies in the McMurdo Dry Valley Region of Antarctica.</title>
        <authorList>
            <person name="Reddy G.S."/>
            <person name="Ara S."/>
            <person name="Singh A."/>
            <person name="Kumar Pinnaka A."/>
            <person name="Shivaji S."/>
        </authorList>
    </citation>
    <scope>NUCLEOTIDE SEQUENCE [LARGE SCALE GENOMIC DNA]</scope>
    <source>
        <strain evidence="2 3">CMS 56</strain>
    </source>
</reference>
<dbReference type="OrthoDB" id="4070623at2"/>
<dbReference type="AlphaFoldDB" id="U4TBP3"/>
<evidence type="ECO:0000256" key="1">
    <source>
        <dbReference type="SAM" id="MobiDB-lite"/>
    </source>
</evidence>
<comment type="caution">
    <text evidence="2">The sequence shown here is derived from an EMBL/GenBank/DDBJ whole genome shotgun (WGS) entry which is preliminary data.</text>
</comment>
<dbReference type="Proteomes" id="UP000016761">
    <property type="component" value="Unassembled WGS sequence"/>
</dbReference>
<keyword evidence="3" id="KW-1185">Reference proteome</keyword>
<dbReference type="RefSeq" id="WP_021813460.1">
    <property type="nucleotide sequence ID" value="NZ_AUSW01000015.1"/>
</dbReference>
<gene>
    <name evidence="2" type="ORF">M917_0807</name>
</gene>
<name>U4TBP3_9GAMM</name>
<protein>
    <submittedName>
        <fullName evidence="2">Uncharacterized protein</fullName>
    </submittedName>
</protein>
<evidence type="ECO:0000313" key="2">
    <source>
        <dbReference type="EMBL" id="ERL56129.1"/>
    </source>
</evidence>
<accession>U4TBP3</accession>
<dbReference type="eggNOG" id="COG3500">
    <property type="taxonomic scope" value="Bacteria"/>
</dbReference>
<dbReference type="EMBL" id="AUSW01000015">
    <property type="protein sequence ID" value="ERL56129.1"/>
    <property type="molecule type" value="Genomic_DNA"/>
</dbReference>
<organism evidence="2 3">
    <name type="scientific">Psychrobacter aquaticus CMS 56</name>
    <dbReference type="NCBI Taxonomy" id="1354303"/>
    <lineage>
        <taxon>Bacteria</taxon>
        <taxon>Pseudomonadati</taxon>
        <taxon>Pseudomonadota</taxon>
        <taxon>Gammaproteobacteria</taxon>
        <taxon>Moraxellales</taxon>
        <taxon>Moraxellaceae</taxon>
        <taxon>Psychrobacter</taxon>
    </lineage>
</organism>